<keyword evidence="7" id="KW-1185">Reference proteome</keyword>
<evidence type="ECO:0000256" key="4">
    <source>
        <dbReference type="ARBA" id="ARBA00038303"/>
    </source>
</evidence>
<dbReference type="EMBL" id="CP023668">
    <property type="protein sequence ID" value="ATG97312.1"/>
    <property type="molecule type" value="Genomic_DNA"/>
</dbReference>
<feature type="binding site" evidence="5">
    <location>
        <position position="104"/>
    </location>
    <ligand>
        <name>S-adenosyl-L-methionine</name>
        <dbReference type="ChEBI" id="CHEBI:59789"/>
    </ligand>
</feature>
<dbReference type="PIRSF" id="PIRSF004505">
    <property type="entry name" value="MT_bac"/>
    <property type="match status" value="1"/>
</dbReference>
<evidence type="ECO:0000313" key="6">
    <source>
        <dbReference type="EMBL" id="ATG97312.1"/>
    </source>
</evidence>
<name>A0A291IR21_9MOLU</name>
<dbReference type="GO" id="GO:0005737">
    <property type="term" value="C:cytoplasm"/>
    <property type="evidence" value="ECO:0007669"/>
    <property type="project" value="UniProtKB-SubCell"/>
</dbReference>
<dbReference type="KEGG" id="mlac:CP520_00880"/>
<dbReference type="PANTHER" id="PTHR33603:SF1">
    <property type="entry name" value="RIBOSOMAL RNA LARGE SUBUNIT METHYLTRANSFERASE H"/>
    <property type="match status" value="1"/>
</dbReference>
<dbReference type="Proteomes" id="UP000232227">
    <property type="component" value="Chromosome"/>
</dbReference>
<gene>
    <name evidence="5" type="primary">rlmH</name>
    <name evidence="6" type="ORF">CP520_00880</name>
</gene>
<dbReference type="CDD" id="cd18081">
    <property type="entry name" value="RlmH-like"/>
    <property type="match status" value="1"/>
</dbReference>
<keyword evidence="1 5" id="KW-0489">Methyltransferase</keyword>
<dbReference type="PANTHER" id="PTHR33603">
    <property type="entry name" value="METHYLTRANSFERASE"/>
    <property type="match status" value="1"/>
</dbReference>
<keyword evidence="2 5" id="KW-0808">Transferase</keyword>
<evidence type="ECO:0000256" key="5">
    <source>
        <dbReference type="HAMAP-Rule" id="MF_00658"/>
    </source>
</evidence>
<comment type="function">
    <text evidence="5">Specifically methylates the pseudouridine at position 1915 (m3Psi1915) in 23S rRNA.</text>
</comment>
<keyword evidence="5" id="KW-0963">Cytoplasm</keyword>
<keyword evidence="3 5" id="KW-0949">S-adenosyl-L-methionine</keyword>
<evidence type="ECO:0000256" key="1">
    <source>
        <dbReference type="ARBA" id="ARBA00022603"/>
    </source>
</evidence>
<dbReference type="GO" id="GO:0070038">
    <property type="term" value="F:rRNA (pseudouridine-N3-)-methyltransferase activity"/>
    <property type="evidence" value="ECO:0007669"/>
    <property type="project" value="UniProtKB-UniRule"/>
</dbReference>
<dbReference type="AlphaFoldDB" id="A0A291IR21"/>
<accession>A0A291IR21</accession>
<organism evidence="6 7">
    <name type="scientific">Mesoplasma lactucae ATCC 49193</name>
    <dbReference type="NCBI Taxonomy" id="81460"/>
    <lineage>
        <taxon>Bacteria</taxon>
        <taxon>Bacillati</taxon>
        <taxon>Mycoplasmatota</taxon>
        <taxon>Mollicutes</taxon>
        <taxon>Entomoplasmatales</taxon>
        <taxon>Entomoplasmataceae</taxon>
        <taxon>Mesoplasma</taxon>
    </lineage>
</organism>
<protein>
    <recommendedName>
        <fullName evidence="5">Ribosomal RNA large subunit methyltransferase H</fullName>
        <ecNumber evidence="5">2.1.1.177</ecNumber>
    </recommendedName>
    <alternativeName>
        <fullName evidence="5">23S rRNA (pseudouridine1915-N3)-methyltransferase</fullName>
    </alternativeName>
    <alternativeName>
        <fullName evidence="5">23S rRNA m3Psi1915 methyltransferase</fullName>
    </alternativeName>
    <alternativeName>
        <fullName evidence="5">rRNA (pseudouridine-N3-)-methyltransferase RlmH</fullName>
    </alternativeName>
</protein>
<proteinExistence type="inferred from homology"/>
<feature type="binding site" evidence="5">
    <location>
        <position position="72"/>
    </location>
    <ligand>
        <name>S-adenosyl-L-methionine</name>
        <dbReference type="ChEBI" id="CHEBI:59789"/>
    </ligand>
</feature>
<dbReference type="SUPFAM" id="SSF75217">
    <property type="entry name" value="alpha/beta knot"/>
    <property type="match status" value="1"/>
</dbReference>
<dbReference type="InterPro" id="IPR029026">
    <property type="entry name" value="tRNA_m1G_MTases_N"/>
</dbReference>
<reference evidence="6 7" key="1">
    <citation type="submission" date="2017-09" db="EMBL/GenBank/DDBJ databases">
        <title>SPAdes assembly of the Mesoplasma lactucae genome.</title>
        <authorList>
            <person name="Knight T.F."/>
            <person name="Rubinstein R."/>
            <person name="Citino T."/>
        </authorList>
    </citation>
    <scope>NUCLEOTIDE SEQUENCE [LARGE SCALE GENOMIC DNA]</scope>
    <source>
        <strain evidence="6 7">831-C4</strain>
    </source>
</reference>
<evidence type="ECO:0000256" key="2">
    <source>
        <dbReference type="ARBA" id="ARBA00022679"/>
    </source>
</evidence>
<feature type="binding site" evidence="5">
    <location>
        <begin position="122"/>
        <end position="127"/>
    </location>
    <ligand>
        <name>S-adenosyl-L-methionine</name>
        <dbReference type="ChEBI" id="CHEBI:59789"/>
    </ligand>
</feature>
<evidence type="ECO:0000256" key="3">
    <source>
        <dbReference type="ARBA" id="ARBA00022691"/>
    </source>
</evidence>
<dbReference type="HAMAP" id="MF_00658">
    <property type="entry name" value="23SrRNA_methyltr_H"/>
    <property type="match status" value="1"/>
</dbReference>
<dbReference type="InterPro" id="IPR003742">
    <property type="entry name" value="RlmH-like"/>
</dbReference>
<dbReference type="Gene3D" id="3.40.1280.10">
    <property type="match status" value="1"/>
</dbReference>
<keyword evidence="5" id="KW-0698">rRNA processing</keyword>
<comment type="subunit">
    <text evidence="5">Homodimer.</text>
</comment>
<comment type="catalytic activity">
    <reaction evidence="5">
        <text>pseudouridine(1915) in 23S rRNA + S-adenosyl-L-methionine = N(3)-methylpseudouridine(1915) in 23S rRNA + S-adenosyl-L-homocysteine + H(+)</text>
        <dbReference type="Rhea" id="RHEA:42752"/>
        <dbReference type="Rhea" id="RHEA-COMP:10221"/>
        <dbReference type="Rhea" id="RHEA-COMP:10222"/>
        <dbReference type="ChEBI" id="CHEBI:15378"/>
        <dbReference type="ChEBI" id="CHEBI:57856"/>
        <dbReference type="ChEBI" id="CHEBI:59789"/>
        <dbReference type="ChEBI" id="CHEBI:65314"/>
        <dbReference type="ChEBI" id="CHEBI:74486"/>
        <dbReference type="EC" id="2.1.1.177"/>
    </reaction>
</comment>
<comment type="similarity">
    <text evidence="4 5">Belongs to the RNA methyltransferase RlmH family.</text>
</comment>
<dbReference type="InterPro" id="IPR029028">
    <property type="entry name" value="Alpha/beta_knot_MTases"/>
</dbReference>
<sequence length="154" mass="18177">MNIKIICFGKLDNKCFQESFDFYADKVKKRNDLEVIELKEEFNSELEVNKKNNCEILLNKLDKYQDYEKIVLDVNSKEVSSPELAEILMQNKDFKGAKILFIIGPSDGFTSDFKKQFQRISFGKITLPHQLFRVVLIEQIYRAIKINNNEKYHK</sequence>
<dbReference type="OrthoDB" id="9806643at2"/>
<comment type="subcellular location">
    <subcellularLocation>
        <location evidence="5">Cytoplasm</location>
    </subcellularLocation>
</comment>
<dbReference type="RefSeq" id="WP_096862600.1">
    <property type="nucleotide sequence ID" value="NZ_CP023668.1"/>
</dbReference>
<dbReference type="EC" id="2.1.1.177" evidence="5"/>
<evidence type="ECO:0000313" key="7">
    <source>
        <dbReference type="Proteomes" id="UP000232227"/>
    </source>
</evidence>
<dbReference type="Pfam" id="PF02590">
    <property type="entry name" value="SPOUT_MTase"/>
    <property type="match status" value="1"/>
</dbReference>